<dbReference type="InterPro" id="IPR038666">
    <property type="entry name" value="SSP1_head-tail_sf"/>
</dbReference>
<dbReference type="STRING" id="1917485.BOO69_08265"/>
<protein>
    <recommendedName>
        <fullName evidence="3">Head-tail adaptor protein</fullName>
    </recommendedName>
</protein>
<dbReference type="KEGG" id="suam:BOO69_08265"/>
<sequence length="111" mass="12185">MNAGDLIERVAFDAPTAASDGQGGMEEGWTERHACWANFKYLRGGETVQQARLSGRQPVVVTIRVCEAAQAIGRDWRMRDTRRGDIYNVNAIVQTDDRAFLEITATGGVAV</sequence>
<gene>
    <name evidence="1" type="ORF">BOO69_08265</name>
</gene>
<keyword evidence="2" id="KW-1185">Reference proteome</keyword>
<dbReference type="Gene3D" id="2.40.10.270">
    <property type="entry name" value="Bacteriophage SPP1 head-tail adaptor protein"/>
    <property type="match status" value="1"/>
</dbReference>
<organism evidence="1 2">
    <name type="scientific">Sulfitobacter alexandrii</name>
    <dbReference type="NCBI Taxonomy" id="1917485"/>
    <lineage>
        <taxon>Bacteria</taxon>
        <taxon>Pseudomonadati</taxon>
        <taxon>Pseudomonadota</taxon>
        <taxon>Alphaproteobacteria</taxon>
        <taxon>Rhodobacterales</taxon>
        <taxon>Roseobacteraceae</taxon>
        <taxon>Sulfitobacter</taxon>
    </lineage>
</organism>
<dbReference type="RefSeq" id="WP_071971741.1">
    <property type="nucleotide sequence ID" value="NZ_CP018076.1"/>
</dbReference>
<dbReference type="InterPro" id="IPR008767">
    <property type="entry name" value="Phage_SPP1_head-tail_adaptor"/>
</dbReference>
<accession>A0A1J0WGH5</accession>
<name>A0A1J0WGH5_9RHOB</name>
<dbReference type="OrthoDB" id="7998779at2"/>
<evidence type="ECO:0008006" key="3">
    <source>
        <dbReference type="Google" id="ProtNLM"/>
    </source>
</evidence>
<reference evidence="1 2" key="1">
    <citation type="submission" date="2016-11" db="EMBL/GenBank/DDBJ databases">
        <title>Complete genome sequence of Sulfitobacter sp. AM1-D1, a toxic bacteria associated with marine dinoflagellate Alexandrium minutum in East China Sea.</title>
        <authorList>
            <person name="Yang Q."/>
            <person name="Zhang X."/>
            <person name="Tian X."/>
        </authorList>
    </citation>
    <scope>NUCLEOTIDE SEQUENCE [LARGE SCALE GENOMIC DNA]</scope>
    <source>
        <strain evidence="1 2">AM1-D1</strain>
    </source>
</reference>
<dbReference type="Pfam" id="PF05521">
    <property type="entry name" value="Phage_HCP"/>
    <property type="match status" value="1"/>
</dbReference>
<proteinExistence type="predicted"/>
<dbReference type="Proteomes" id="UP000181897">
    <property type="component" value="Chromosome"/>
</dbReference>
<dbReference type="AlphaFoldDB" id="A0A1J0WGH5"/>
<dbReference type="EMBL" id="CP018076">
    <property type="protein sequence ID" value="APE43410.1"/>
    <property type="molecule type" value="Genomic_DNA"/>
</dbReference>
<evidence type="ECO:0000313" key="1">
    <source>
        <dbReference type="EMBL" id="APE43410.1"/>
    </source>
</evidence>
<evidence type="ECO:0000313" key="2">
    <source>
        <dbReference type="Proteomes" id="UP000181897"/>
    </source>
</evidence>